<reference evidence="1 2" key="1">
    <citation type="submission" date="2021-03" db="EMBL/GenBank/DDBJ databases">
        <title>Genomic Encyclopedia of Type Strains, Phase IV (KMG-IV): sequencing the most valuable type-strain genomes for metagenomic binning, comparative biology and taxonomic classification.</title>
        <authorList>
            <person name="Goeker M."/>
        </authorList>
    </citation>
    <scope>NUCLEOTIDE SEQUENCE [LARGE SCALE GENOMIC DNA]</scope>
    <source>
        <strain evidence="1 2">DSM 26048</strain>
    </source>
</reference>
<name>A0ABS4J289_9BACL</name>
<protein>
    <submittedName>
        <fullName evidence="1">Transposase/invertase (TIGR01784 family)</fullName>
    </submittedName>
</protein>
<evidence type="ECO:0000313" key="2">
    <source>
        <dbReference type="Proteomes" id="UP001519287"/>
    </source>
</evidence>
<sequence length="70" mass="8031">MWDTLIDPKVWKDGEREGILKGKLEGKLEGKIEGKIEVAHNMLKEGLDISMVAKLTKLNEEEIERLLEKN</sequence>
<comment type="caution">
    <text evidence="1">The sequence shown here is derived from an EMBL/GenBank/DDBJ whole genome shotgun (WGS) entry which is preliminary data.</text>
</comment>
<dbReference type="EMBL" id="JAGGLB010000022">
    <property type="protein sequence ID" value="MBP1993949.1"/>
    <property type="molecule type" value="Genomic_DNA"/>
</dbReference>
<organism evidence="1 2">
    <name type="scientific">Paenibacillus eucommiae</name>
    <dbReference type="NCBI Taxonomy" id="1355755"/>
    <lineage>
        <taxon>Bacteria</taxon>
        <taxon>Bacillati</taxon>
        <taxon>Bacillota</taxon>
        <taxon>Bacilli</taxon>
        <taxon>Bacillales</taxon>
        <taxon>Paenibacillaceae</taxon>
        <taxon>Paenibacillus</taxon>
    </lineage>
</organism>
<proteinExistence type="predicted"/>
<evidence type="ECO:0000313" key="1">
    <source>
        <dbReference type="EMBL" id="MBP1993949.1"/>
    </source>
</evidence>
<accession>A0ABS4J289</accession>
<dbReference type="RefSeq" id="WP_209975818.1">
    <property type="nucleotide sequence ID" value="NZ_JAGGLB010000022.1"/>
</dbReference>
<keyword evidence="2" id="KW-1185">Reference proteome</keyword>
<gene>
    <name evidence="1" type="ORF">J2Z66_005575</name>
</gene>
<dbReference type="Proteomes" id="UP001519287">
    <property type="component" value="Unassembled WGS sequence"/>
</dbReference>